<reference evidence="2 3" key="1">
    <citation type="submission" date="2022-07" db="EMBL/GenBank/DDBJ databases">
        <title>Novel species in genus cellulomonas.</title>
        <authorList>
            <person name="Ye L."/>
        </authorList>
    </citation>
    <scope>NUCLEOTIDE SEQUENCE [LARGE SCALE GENOMIC DNA]</scope>
    <source>
        <strain evidence="3">zg-Y908</strain>
    </source>
</reference>
<sequence>MPDLTVDAAALASFMAAVVAHANPVGAECVATGHVLGSGLVQDALGNVALVLTVLDQALADGADALARDARDTGEAWVAADRGLSMRPV</sequence>
<proteinExistence type="predicted"/>
<keyword evidence="3" id="KW-1185">Reference proteome</keyword>
<dbReference type="Proteomes" id="UP001317322">
    <property type="component" value="Chromosome"/>
</dbReference>
<evidence type="ECO:0000256" key="1">
    <source>
        <dbReference type="SAM" id="SignalP"/>
    </source>
</evidence>
<feature type="signal peptide" evidence="1">
    <location>
        <begin position="1"/>
        <end position="22"/>
    </location>
</feature>
<name>A0ABY5K359_9CELL</name>
<keyword evidence="1" id="KW-0732">Signal</keyword>
<feature type="chain" id="PRO_5045896966" evidence="1">
    <location>
        <begin position="23"/>
        <end position="89"/>
    </location>
</feature>
<gene>
    <name evidence="2" type="ORF">NP075_17545</name>
</gene>
<protein>
    <submittedName>
        <fullName evidence="2">Alpha-mannosidase</fullName>
    </submittedName>
</protein>
<evidence type="ECO:0000313" key="2">
    <source>
        <dbReference type="EMBL" id="UUI64892.1"/>
    </source>
</evidence>
<dbReference type="EMBL" id="CP101989">
    <property type="protein sequence ID" value="UUI64892.1"/>
    <property type="molecule type" value="Genomic_DNA"/>
</dbReference>
<evidence type="ECO:0000313" key="3">
    <source>
        <dbReference type="Proteomes" id="UP001317322"/>
    </source>
</evidence>
<organism evidence="2 3">
    <name type="scientific">Cellulomonas wangsupingiae</name>
    <dbReference type="NCBI Taxonomy" id="2968085"/>
    <lineage>
        <taxon>Bacteria</taxon>
        <taxon>Bacillati</taxon>
        <taxon>Actinomycetota</taxon>
        <taxon>Actinomycetes</taxon>
        <taxon>Micrococcales</taxon>
        <taxon>Cellulomonadaceae</taxon>
        <taxon>Cellulomonas</taxon>
    </lineage>
</organism>
<accession>A0ABY5K359</accession>
<dbReference type="RefSeq" id="WP_227563382.1">
    <property type="nucleotide sequence ID" value="NZ_CP101989.1"/>
</dbReference>